<dbReference type="OrthoDB" id="10257284at2759"/>
<evidence type="ECO:0000256" key="2">
    <source>
        <dbReference type="ARBA" id="ARBA00022801"/>
    </source>
</evidence>
<dbReference type="PANTHER" id="PTHR11567:SF110">
    <property type="entry name" value="2-PHOSPHOXYLOSE PHOSPHATASE 1"/>
    <property type="match status" value="1"/>
</dbReference>
<dbReference type="InterPro" id="IPR029033">
    <property type="entry name" value="His_PPase_superfam"/>
</dbReference>
<dbReference type="Gene3D" id="3.40.50.1240">
    <property type="entry name" value="Phosphoglycerate mutase-like"/>
    <property type="match status" value="1"/>
</dbReference>
<dbReference type="Proteomes" id="UP000317494">
    <property type="component" value="Unassembled WGS sequence"/>
</dbReference>
<dbReference type="EMBL" id="QEAM01000103">
    <property type="protein sequence ID" value="TPX46486.1"/>
    <property type="molecule type" value="Genomic_DNA"/>
</dbReference>
<dbReference type="GO" id="GO:0016791">
    <property type="term" value="F:phosphatase activity"/>
    <property type="evidence" value="ECO:0007669"/>
    <property type="project" value="TreeGrafter"/>
</dbReference>
<dbReference type="EMBL" id="QEAN01000287">
    <property type="protein sequence ID" value="TPX41077.1"/>
    <property type="molecule type" value="Genomic_DNA"/>
</dbReference>
<organism evidence="3 5">
    <name type="scientific">Synchytrium endobioticum</name>
    <dbReference type="NCBI Taxonomy" id="286115"/>
    <lineage>
        <taxon>Eukaryota</taxon>
        <taxon>Fungi</taxon>
        <taxon>Fungi incertae sedis</taxon>
        <taxon>Chytridiomycota</taxon>
        <taxon>Chytridiomycota incertae sedis</taxon>
        <taxon>Chytridiomycetes</taxon>
        <taxon>Synchytriales</taxon>
        <taxon>Synchytriaceae</taxon>
        <taxon>Synchytrium</taxon>
    </lineage>
</organism>
<dbReference type="Proteomes" id="UP000320475">
    <property type="component" value="Unassembled WGS sequence"/>
</dbReference>
<keyword evidence="2" id="KW-0378">Hydrolase</keyword>
<proteinExistence type="inferred from homology"/>
<dbReference type="InterPro" id="IPR050645">
    <property type="entry name" value="Histidine_acid_phosphatase"/>
</dbReference>
<sequence length="433" mass="49622">MVFSCPDDATISKLYPSNLRLKLLQVVHRHGERTPVSNGISPWWPTDIWKICHHRPFMHALYSALEQTHAAPKPLLDITAHHESLPSFSQVVFEGPKPTLLLSLKSMQQVANDGQCYFGQLTDRGKQSLQSMGANMRKLYIDKLKFMHPDIDASRAKDIYLRSTDYARTLESVQYLVNGLYPATYRHDVHDLKVHMRSDENMYPVYDCAYLSRLTSDRRARLLKEGKEEINVMLRRFERFISGEKQPEFTQLHGLYDSFICTQAHGLPLPDGVTPKDVLELEQMTVKYWWDVFNDRDIARLSMGRFVADLKQRMEDCVSGKAGPRLAVYSGHDSTVGPLLSAFEIFDRRYPPFASMVTLELFEEGDTQDGNRRNQAKAHYVRVLYEGQPALVPACQKSGKHHVDDKSLCTFAAFREAMDKVIPEDWKKACSST</sequence>
<evidence type="ECO:0000313" key="4">
    <source>
        <dbReference type="EMBL" id="TPX46486.1"/>
    </source>
</evidence>
<dbReference type="PANTHER" id="PTHR11567">
    <property type="entry name" value="ACID PHOSPHATASE-RELATED"/>
    <property type="match status" value="1"/>
</dbReference>
<dbReference type="SUPFAM" id="SSF53254">
    <property type="entry name" value="Phosphoglycerate mutase-like"/>
    <property type="match status" value="1"/>
</dbReference>
<comment type="caution">
    <text evidence="3">The sequence shown here is derived from an EMBL/GenBank/DDBJ whole genome shotgun (WGS) entry which is preliminary data.</text>
</comment>
<dbReference type="STRING" id="286115.A0A507CPL4"/>
<dbReference type="PROSITE" id="PS00778">
    <property type="entry name" value="HIS_ACID_PHOSPHAT_2"/>
    <property type="match status" value="1"/>
</dbReference>
<evidence type="ECO:0000313" key="3">
    <source>
        <dbReference type="EMBL" id="TPX41077.1"/>
    </source>
</evidence>
<dbReference type="AlphaFoldDB" id="A0A507CPL4"/>
<dbReference type="VEuPathDB" id="FungiDB:SeMB42_g05750"/>
<accession>A0A507CPL4</accession>
<dbReference type="CDD" id="cd07061">
    <property type="entry name" value="HP_HAP_like"/>
    <property type="match status" value="1"/>
</dbReference>
<name>A0A507CPL4_9FUNG</name>
<dbReference type="Pfam" id="PF00328">
    <property type="entry name" value="His_Phos_2"/>
    <property type="match status" value="1"/>
</dbReference>
<dbReference type="PROSITE" id="PS00616">
    <property type="entry name" value="HIS_ACID_PHOSPHAT_1"/>
    <property type="match status" value="1"/>
</dbReference>
<dbReference type="InterPro" id="IPR033379">
    <property type="entry name" value="Acid_Pase_AS"/>
</dbReference>
<evidence type="ECO:0000313" key="6">
    <source>
        <dbReference type="Proteomes" id="UP000320475"/>
    </source>
</evidence>
<reference evidence="5 6" key="1">
    <citation type="journal article" date="2019" name="Sci. Rep.">
        <title>Comparative genomics of chytrid fungi reveal insights into the obligate biotrophic and pathogenic lifestyle of Synchytrium endobioticum.</title>
        <authorList>
            <person name="van de Vossenberg B.T.L.H."/>
            <person name="Warris S."/>
            <person name="Nguyen H.D.T."/>
            <person name="van Gent-Pelzer M.P.E."/>
            <person name="Joly D.L."/>
            <person name="van de Geest H.C."/>
            <person name="Bonants P.J.M."/>
            <person name="Smith D.S."/>
            <person name="Levesque C.A."/>
            <person name="van der Lee T.A.J."/>
        </authorList>
    </citation>
    <scope>NUCLEOTIDE SEQUENCE [LARGE SCALE GENOMIC DNA]</scope>
    <source>
        <strain evidence="4 6">LEV6574</strain>
        <strain evidence="3 5">MB42</strain>
    </source>
</reference>
<protein>
    <recommendedName>
        <fullName evidence="7">Acid phosphatase</fullName>
    </recommendedName>
</protein>
<dbReference type="InterPro" id="IPR000560">
    <property type="entry name" value="His_Pase_clade-2"/>
</dbReference>
<gene>
    <name evidence="4" type="ORF">SeLEV6574_g03207</name>
    <name evidence="3" type="ORF">SeMB42_g05750</name>
</gene>
<keyword evidence="5" id="KW-1185">Reference proteome</keyword>
<evidence type="ECO:0008006" key="7">
    <source>
        <dbReference type="Google" id="ProtNLM"/>
    </source>
</evidence>
<evidence type="ECO:0000313" key="5">
    <source>
        <dbReference type="Proteomes" id="UP000317494"/>
    </source>
</evidence>
<comment type="similarity">
    <text evidence="1">Belongs to the histidine acid phosphatase family.</text>
</comment>
<evidence type="ECO:0000256" key="1">
    <source>
        <dbReference type="ARBA" id="ARBA00005375"/>
    </source>
</evidence>